<comment type="caution">
    <text evidence="1">The sequence shown here is derived from an EMBL/GenBank/DDBJ whole genome shotgun (WGS) entry which is preliminary data.</text>
</comment>
<sequence length="647" mass="72445">MPTKFYLPFLLSVLLLQFSSLIQGQQPYLNNYQLDCYDESHVNITRGFACNGVKPSCQSYLTFRSLPPYNTPLSIAYLLAVKAAVITDFNELSSDVATIPTNDMVVVPVKCSCSSSKIYAHNARYTILNDNEDYYTIANETYQGLSTCRAMMQANPIDSRNLGVGDDLKVPLLCACPTRKQVRKGVKFLLNYLADWDDDTHTIAELFDLDERSVLDANELKEDDLIYPFTPILVPLRTTPTKIEQTVTSPPPLSPPQTPVNIFVDSAPSSKKWVFVGVGTGVGLLLLMILLTSLFCFYKKSKSEPRRVSSAETARLADCSPESQRYQSAAESLTIYKFEDLQLATSNFSEENRIKGSVYKGSFQGDDAAIKVMNGDVSIEINILKKINHSNIIRLSGFCVHDGNTYLVYECAQNGSLDNWLYSNQYWKSITLNWKQRVQIACDMANALNYLHKYTIPPYIHKNLNTSNILLDSNFRAKIANFGLARSIHSHDQGGQLQLTRHVVGTHGYLAPEYIENGVITTKLDVFAFGVVLLELLSGREAVTEDRNNGEELLYASISRVLEGENMREKLRGFIDPCLRNEYPLELAFSIAQLAKHCVAQDLNARPSMDEVFTSLSKVLSSLSDWDPSDGINCSKSLSNGRQMVYH</sequence>
<reference evidence="2" key="1">
    <citation type="journal article" date="2023" name="G3 (Bethesda)">
        <title>Genome assembly and association tests identify interacting loci associated with vigor, precocity, and sex in interspecific pistachio rootstocks.</title>
        <authorList>
            <person name="Palmer W."/>
            <person name="Jacygrad E."/>
            <person name="Sagayaradj S."/>
            <person name="Cavanaugh K."/>
            <person name="Han R."/>
            <person name="Bertier L."/>
            <person name="Beede B."/>
            <person name="Kafkas S."/>
            <person name="Golino D."/>
            <person name="Preece J."/>
            <person name="Michelmore R."/>
        </authorList>
    </citation>
    <scope>NUCLEOTIDE SEQUENCE [LARGE SCALE GENOMIC DNA]</scope>
</reference>
<protein>
    <submittedName>
        <fullName evidence="1">Uncharacterized protein</fullName>
    </submittedName>
</protein>
<gene>
    <name evidence="1" type="ORF">Patl1_04122</name>
</gene>
<dbReference type="EMBL" id="CM047899">
    <property type="protein sequence ID" value="KAJ0102265.1"/>
    <property type="molecule type" value="Genomic_DNA"/>
</dbReference>
<organism evidence="1 2">
    <name type="scientific">Pistacia atlantica</name>
    <dbReference type="NCBI Taxonomy" id="434234"/>
    <lineage>
        <taxon>Eukaryota</taxon>
        <taxon>Viridiplantae</taxon>
        <taxon>Streptophyta</taxon>
        <taxon>Embryophyta</taxon>
        <taxon>Tracheophyta</taxon>
        <taxon>Spermatophyta</taxon>
        <taxon>Magnoliopsida</taxon>
        <taxon>eudicotyledons</taxon>
        <taxon>Gunneridae</taxon>
        <taxon>Pentapetalae</taxon>
        <taxon>rosids</taxon>
        <taxon>malvids</taxon>
        <taxon>Sapindales</taxon>
        <taxon>Anacardiaceae</taxon>
        <taxon>Pistacia</taxon>
    </lineage>
</organism>
<name>A0ACC1BTI1_9ROSI</name>
<keyword evidence="2" id="KW-1185">Reference proteome</keyword>
<dbReference type="Proteomes" id="UP001164250">
    <property type="component" value="Chromosome 3"/>
</dbReference>
<evidence type="ECO:0000313" key="1">
    <source>
        <dbReference type="EMBL" id="KAJ0102265.1"/>
    </source>
</evidence>
<proteinExistence type="predicted"/>
<accession>A0ACC1BTI1</accession>
<evidence type="ECO:0000313" key="2">
    <source>
        <dbReference type="Proteomes" id="UP001164250"/>
    </source>
</evidence>